<evidence type="ECO:0000313" key="3">
    <source>
        <dbReference type="Proteomes" id="UP001501285"/>
    </source>
</evidence>
<dbReference type="EMBL" id="BAAANB010000003">
    <property type="protein sequence ID" value="GAA2026226.1"/>
    <property type="molecule type" value="Genomic_DNA"/>
</dbReference>
<dbReference type="InterPro" id="IPR036291">
    <property type="entry name" value="NAD(P)-bd_dom_sf"/>
</dbReference>
<accession>A0ABN2U193</accession>
<feature type="domain" description="CoA-binding" evidence="1">
    <location>
        <begin position="14"/>
        <end position="114"/>
    </location>
</feature>
<dbReference type="InterPro" id="IPR003781">
    <property type="entry name" value="CoA-bd"/>
</dbReference>
<gene>
    <name evidence="2" type="ORF">GCM10009740_14960</name>
</gene>
<evidence type="ECO:0000313" key="2">
    <source>
        <dbReference type="EMBL" id="GAA2026226.1"/>
    </source>
</evidence>
<protein>
    <submittedName>
        <fullName evidence="2">CoA-binding protein</fullName>
    </submittedName>
</protein>
<dbReference type="SUPFAM" id="SSF51735">
    <property type="entry name" value="NAD(P)-binding Rossmann-fold domains"/>
    <property type="match status" value="1"/>
</dbReference>
<comment type="caution">
    <text evidence="2">The sequence shown here is derived from an EMBL/GenBank/DDBJ whole genome shotgun (WGS) entry which is preliminary data.</text>
</comment>
<dbReference type="SMART" id="SM00881">
    <property type="entry name" value="CoA_binding"/>
    <property type="match status" value="1"/>
</dbReference>
<reference evidence="2 3" key="1">
    <citation type="journal article" date="2019" name="Int. J. Syst. Evol. Microbiol.">
        <title>The Global Catalogue of Microorganisms (GCM) 10K type strain sequencing project: providing services to taxonomists for standard genome sequencing and annotation.</title>
        <authorList>
            <consortium name="The Broad Institute Genomics Platform"/>
            <consortium name="The Broad Institute Genome Sequencing Center for Infectious Disease"/>
            <person name="Wu L."/>
            <person name="Ma J."/>
        </authorList>
    </citation>
    <scope>NUCLEOTIDE SEQUENCE [LARGE SCALE GENOMIC DNA]</scope>
    <source>
        <strain evidence="2 3">JCM 14283</strain>
    </source>
</reference>
<dbReference type="Gene3D" id="3.40.50.720">
    <property type="entry name" value="NAD(P)-binding Rossmann-like Domain"/>
    <property type="match status" value="1"/>
</dbReference>
<proteinExistence type="predicted"/>
<sequence length="154" mass="16469">MSAHRNDPAVIRDLLHTPATWAVVGLGANPDRTAYAVSLWLQRELGLRLVPVHPSAAKVHGRQGYATLADIPDGTVVKVVDCFVNSERVGQVVDEAIAERERLGIEALWLQLGVVDEDAAARAEAAGLAVVMDTCPKIEYPRIQPGDGANAVTD</sequence>
<dbReference type="PANTHER" id="PTHR33303">
    <property type="entry name" value="CYTOPLASMIC PROTEIN-RELATED"/>
    <property type="match status" value="1"/>
</dbReference>
<dbReference type="Proteomes" id="UP001501285">
    <property type="component" value="Unassembled WGS sequence"/>
</dbReference>
<evidence type="ECO:0000259" key="1">
    <source>
        <dbReference type="SMART" id="SM00881"/>
    </source>
</evidence>
<organism evidence="2 3">
    <name type="scientific">Terrabacter terrae</name>
    <dbReference type="NCBI Taxonomy" id="318434"/>
    <lineage>
        <taxon>Bacteria</taxon>
        <taxon>Bacillati</taxon>
        <taxon>Actinomycetota</taxon>
        <taxon>Actinomycetes</taxon>
        <taxon>Micrococcales</taxon>
        <taxon>Intrasporangiaceae</taxon>
        <taxon>Terrabacter</taxon>
    </lineage>
</organism>
<dbReference type="PANTHER" id="PTHR33303:SF2">
    <property type="entry name" value="COA-BINDING DOMAIN-CONTAINING PROTEIN"/>
    <property type="match status" value="1"/>
</dbReference>
<name>A0ABN2U193_9MICO</name>
<dbReference type="RefSeq" id="WP_343989549.1">
    <property type="nucleotide sequence ID" value="NZ_BAAANB010000003.1"/>
</dbReference>
<keyword evidence="3" id="KW-1185">Reference proteome</keyword>
<dbReference type="Pfam" id="PF13380">
    <property type="entry name" value="CoA_binding_2"/>
    <property type="match status" value="1"/>
</dbReference>